<dbReference type="AlphaFoldDB" id="A0A0E8V2J1"/>
<dbReference type="EMBL" id="CQQC01000940">
    <property type="protein sequence ID" value="CNV51701.1"/>
    <property type="molecule type" value="Genomic_DNA"/>
</dbReference>
<evidence type="ECO:0000313" key="8">
    <source>
        <dbReference type="EMBL" id="COW07891.1"/>
    </source>
</evidence>
<reference evidence="11 24" key="5">
    <citation type="submission" date="2021-03" db="EMBL/GenBank/DDBJ databases">
        <title>Whole Genome Sequencing of Mycobacterium tuberculosis clinical isolates from Arunachal Pradesh, India.</title>
        <authorList>
            <person name="Singh S."/>
            <person name="Mudliar S.R."/>
            <person name="Kulsum U."/>
            <person name="Rufai S.B."/>
            <person name="Singh P.K."/>
            <person name="Umpo M."/>
            <person name="Nyori M."/>
        </authorList>
    </citation>
    <scope>NUCLEOTIDE SEQUENCE [LARGE SCALE GENOMIC DNA]</scope>
    <source>
        <strain evidence="11 24">OMICS/BPL/0142/20/SP</strain>
    </source>
</reference>
<dbReference type="Proteomes" id="UP000038802">
    <property type="component" value="Unassembled WGS sequence"/>
</dbReference>
<dbReference type="Proteomes" id="UP000046680">
    <property type="component" value="Unassembled WGS sequence"/>
</dbReference>
<dbReference type="Proteomes" id="UP000048600">
    <property type="component" value="Unassembled WGS sequence"/>
</dbReference>
<dbReference type="EMBL" id="CFOE01000842">
    <property type="protein sequence ID" value="CFE46328.1"/>
    <property type="molecule type" value="Genomic_DNA"/>
</dbReference>
<evidence type="ECO:0000313" key="5">
    <source>
        <dbReference type="EMBL" id="CKR39271.1"/>
    </source>
</evidence>
<evidence type="ECO:0000313" key="18">
    <source>
        <dbReference type="Proteomes" id="UP000046947"/>
    </source>
</evidence>
<evidence type="ECO:0000313" key="3">
    <source>
        <dbReference type="EMBL" id="CFR77572.1"/>
    </source>
</evidence>
<evidence type="ECO:0000313" key="16">
    <source>
        <dbReference type="Proteomes" id="UP000045842"/>
    </source>
</evidence>
<name>A0A0E8V2J1_MYCTX</name>
<evidence type="ECO:0000313" key="7">
    <source>
        <dbReference type="EMBL" id="COV83373.1"/>
    </source>
</evidence>
<evidence type="ECO:0000313" key="2">
    <source>
        <dbReference type="EMBL" id="CFE72892.1"/>
    </source>
</evidence>
<accession>A0A0E8V2J1</accession>
<evidence type="ECO:0000313" key="20">
    <source>
        <dbReference type="Proteomes" id="UP000048600"/>
    </source>
</evidence>
<evidence type="ECO:0000313" key="21">
    <source>
        <dbReference type="Proteomes" id="UP000049023"/>
    </source>
</evidence>
<dbReference type="EMBL" id="CSAD01000864">
    <property type="protein sequence ID" value="COW54190.1"/>
    <property type="molecule type" value="Genomic_DNA"/>
</dbReference>
<reference evidence="12 23" key="4">
    <citation type="submission" date="2017-02" db="EMBL/GenBank/DDBJ databases">
        <title>Protein polymorphisms may explain contrasting epidemiological fitness of two variants of a multidrug-resistant Mycobacterium tuberculosis strain.</title>
        <authorList>
            <person name="Bigi M.M."/>
            <person name="Lopez B."/>
            <person name="Blanco F.C."/>
            <person name="Sasiain M.C."/>
            <person name="De La Barrera S."/>
            <person name="Ritacco V."/>
            <person name="Bigi F."/>
            <person name="Soria M.A."/>
        </authorList>
    </citation>
    <scope>NUCLEOTIDE SEQUENCE [LARGE SCALE GENOMIC DNA]</scope>
    <source>
        <strain evidence="12 23">6548</strain>
    </source>
</reference>
<dbReference type="EMBL" id="CSAE01000850">
    <property type="protein sequence ID" value="COX00088.1"/>
    <property type="molecule type" value="Genomic_DNA"/>
</dbReference>
<evidence type="ECO:0000313" key="23">
    <source>
        <dbReference type="Proteomes" id="UP000189452"/>
    </source>
</evidence>
<dbReference type="Proteomes" id="UP000050164">
    <property type="component" value="Unassembled WGS sequence"/>
</dbReference>
<dbReference type="EMBL" id="LWDQ01000001">
    <property type="protein sequence ID" value="OMH57865.1"/>
    <property type="molecule type" value="Genomic_DNA"/>
</dbReference>
<dbReference type="PATRIC" id="fig|1773.206.peg.318"/>
<organism evidence="5 21">
    <name type="scientific">Mycobacterium tuberculosis</name>
    <dbReference type="NCBI Taxonomy" id="1773"/>
    <lineage>
        <taxon>Bacteria</taxon>
        <taxon>Bacillati</taxon>
        <taxon>Actinomycetota</taxon>
        <taxon>Actinomycetes</taxon>
        <taxon>Mycobacteriales</taxon>
        <taxon>Mycobacteriaceae</taxon>
        <taxon>Mycobacterium</taxon>
        <taxon>Mycobacterium tuberculosis complex</taxon>
    </lineage>
</organism>
<dbReference type="EMBL" id="CFOH01000885">
    <property type="protein sequence ID" value="CFE72892.1"/>
    <property type="molecule type" value="Genomic_DNA"/>
</dbReference>
<gene>
    <name evidence="12" type="ORF">A4S10_00012</name>
    <name evidence="3" type="ORF">ERS007657_01589</name>
    <name evidence="6" type="ORF">ERS007661_02585</name>
    <name evidence="9" type="ORF">ERS007679_03995</name>
    <name evidence="1" type="ORF">ERS007681_04023</name>
    <name evidence="2" type="ORF">ERS007688_03751</name>
    <name evidence="10" type="ORF">ERS007703_04605</name>
    <name evidence="7" type="ORF">ERS007720_01013</name>
    <name evidence="8" type="ORF">ERS007741_01414</name>
    <name evidence="4" type="ORF">ERS027659_00717</name>
    <name evidence="5" type="ORF">ERS027661_01198</name>
    <name evidence="11" type="ORF">J8J21_10510</name>
</gene>
<evidence type="ECO:0000313" key="1">
    <source>
        <dbReference type="EMBL" id="CFE46328.1"/>
    </source>
</evidence>
<dbReference type="EMBL" id="CNFU01000186">
    <property type="protein sequence ID" value="CKR39271.1"/>
    <property type="molecule type" value="Genomic_DNA"/>
</dbReference>
<evidence type="ECO:0000313" key="11">
    <source>
        <dbReference type="EMBL" id="MBP0683551.1"/>
    </source>
</evidence>
<dbReference type="Proteomes" id="UP000671119">
    <property type="component" value="Unassembled WGS sequence"/>
</dbReference>
<sequence length="45" mass="4624">MLVAYIDESGNTGDPANGGSMTFALGCVLVDADNRPTAFDGLLSF</sequence>
<proteinExistence type="predicted"/>
<dbReference type="EMBL" id="CHKL01000121">
    <property type="protein sequence ID" value="COW07891.1"/>
    <property type="molecule type" value="Genomic_DNA"/>
</dbReference>
<evidence type="ECO:0000313" key="15">
    <source>
        <dbReference type="Proteomes" id="UP000044938"/>
    </source>
</evidence>
<evidence type="ECO:0000313" key="12">
    <source>
        <dbReference type="EMBL" id="OMH57865.1"/>
    </source>
</evidence>
<dbReference type="Proteomes" id="UP000044938">
    <property type="component" value="Unassembled WGS sequence"/>
</dbReference>
<dbReference type="Proteomes" id="UP000046947">
    <property type="component" value="Unassembled WGS sequence"/>
</dbReference>
<reference evidence="10" key="1">
    <citation type="submission" date="2015-03" db="EMBL/GenBank/DDBJ databases">
        <authorList>
            <person name="Murphy D."/>
        </authorList>
    </citation>
    <scope>NUCLEOTIDE SEQUENCE [LARGE SCALE GENOMIC DNA]</scope>
    <source>
        <strain evidence="10">K00500041</strain>
    </source>
</reference>
<dbReference type="GeneID" id="45428022"/>
<reference evidence="12 23" key="3">
    <citation type="submission" date="2016-04" db="EMBL/GenBank/DDBJ databases">
        <authorList>
            <person name="Bigi M."/>
            <person name="Bigi F."/>
            <person name="Soria M.A."/>
        </authorList>
    </citation>
    <scope>NUCLEOTIDE SEQUENCE [LARGE SCALE GENOMIC DNA]</scope>
    <source>
        <strain evidence="12 23">6548</strain>
    </source>
</reference>
<evidence type="ECO:0000313" key="6">
    <source>
        <dbReference type="EMBL" id="CNV51701.1"/>
    </source>
</evidence>
<dbReference type="RefSeq" id="WP_003400297.1">
    <property type="nucleotide sequence ID" value="NZ_AP017901.1"/>
</dbReference>
<evidence type="ECO:0000313" key="9">
    <source>
        <dbReference type="EMBL" id="COW54190.1"/>
    </source>
</evidence>
<evidence type="ECO:0000313" key="10">
    <source>
        <dbReference type="EMBL" id="COX00088.1"/>
    </source>
</evidence>
<evidence type="ECO:0000313" key="24">
    <source>
        <dbReference type="Proteomes" id="UP000671119"/>
    </source>
</evidence>
<dbReference type="Proteomes" id="UP000049023">
    <property type="component" value="Unassembled WGS sequence"/>
</dbReference>
<dbReference type="Proteomes" id="UP000189452">
    <property type="component" value="Chromosome"/>
</dbReference>
<protein>
    <submittedName>
        <fullName evidence="5">Uncharacterized protein</fullName>
    </submittedName>
</protein>
<dbReference type="EMBL" id="JAGIZI010000014">
    <property type="protein sequence ID" value="MBP0683551.1"/>
    <property type="molecule type" value="Genomic_DNA"/>
</dbReference>
<dbReference type="EMBL" id="CGCX01000506">
    <property type="protein sequence ID" value="CFR77572.1"/>
    <property type="molecule type" value="Genomic_DNA"/>
</dbReference>
<dbReference type="Proteomes" id="UP000039217">
    <property type="component" value="Unassembled WGS sequence"/>
</dbReference>
<dbReference type="EMBL" id="CNFT01000104">
    <property type="protein sequence ID" value="CKR10064.1"/>
    <property type="molecule type" value="Genomic_DNA"/>
</dbReference>
<dbReference type="Proteomes" id="UP000048289">
    <property type="component" value="Unassembled WGS sequence"/>
</dbReference>
<dbReference type="Proteomes" id="UP000045842">
    <property type="component" value="Unassembled WGS sequence"/>
</dbReference>
<evidence type="ECO:0000313" key="19">
    <source>
        <dbReference type="Proteomes" id="UP000048289"/>
    </source>
</evidence>
<dbReference type="EMBL" id="CSAJ01000089">
    <property type="protein sequence ID" value="COV83373.1"/>
    <property type="molecule type" value="Genomic_DNA"/>
</dbReference>
<reference evidence="13 14" key="2">
    <citation type="submission" date="2015-03" db="EMBL/GenBank/DDBJ databases">
        <authorList>
            <consortium name="Pathogen Informatics"/>
        </authorList>
    </citation>
    <scope>NUCLEOTIDE SEQUENCE [LARGE SCALE GENOMIC DNA]</scope>
    <source>
        <strain evidence="4 22">Bir 185</strain>
        <strain evidence="5 21">Bir 187</strain>
        <strain evidence="3 17">C09601061</strain>
        <strain evidence="6 14">D00501624</strain>
        <strain evidence="9 16">G09801536</strain>
        <strain evidence="1 19">G09901357</strain>
        <strain evidence="2 18">H09601792</strain>
        <strain evidence="13">K00500041</strain>
        <strain evidence="7 15">M09401471</strain>
        <strain evidence="8 20">P00601463</strain>
    </source>
</reference>
<evidence type="ECO:0000313" key="14">
    <source>
        <dbReference type="Proteomes" id="UP000039217"/>
    </source>
</evidence>
<evidence type="ECO:0000313" key="22">
    <source>
        <dbReference type="Proteomes" id="UP000050164"/>
    </source>
</evidence>
<evidence type="ECO:0000313" key="17">
    <source>
        <dbReference type="Proteomes" id="UP000046680"/>
    </source>
</evidence>
<evidence type="ECO:0000313" key="13">
    <source>
        <dbReference type="Proteomes" id="UP000038802"/>
    </source>
</evidence>
<evidence type="ECO:0000313" key="4">
    <source>
        <dbReference type="EMBL" id="CKR10064.1"/>
    </source>
</evidence>